<evidence type="ECO:0000259" key="5">
    <source>
        <dbReference type="SMART" id="SM00965"/>
    </source>
</evidence>
<evidence type="ECO:0000313" key="6">
    <source>
        <dbReference type="EMBL" id="NKJ69413.1"/>
    </source>
</evidence>
<evidence type="ECO:0000256" key="1">
    <source>
        <dbReference type="ARBA" id="ARBA00022448"/>
    </source>
</evidence>
<dbReference type="PANTHER" id="PTHR30332">
    <property type="entry name" value="PROBABLE GENERAL SECRETION PATHWAY PROTEIN D"/>
    <property type="match status" value="1"/>
</dbReference>
<dbReference type="PROSITE" id="PS51257">
    <property type="entry name" value="PROKAR_LIPOPROTEIN"/>
    <property type="match status" value="1"/>
</dbReference>
<feature type="region of interest" description="Disordered" evidence="4">
    <location>
        <begin position="169"/>
        <end position="207"/>
    </location>
</feature>
<keyword evidence="3" id="KW-0998">Cell outer membrane</keyword>
<comment type="caution">
    <text evidence="6">The sequence shown here is derived from an EMBL/GenBank/DDBJ whole genome shotgun (WGS) entry which is preliminary data.</text>
</comment>
<dbReference type="InterPro" id="IPR050810">
    <property type="entry name" value="Bact_Secretion_Sys_Channel"/>
</dbReference>
<keyword evidence="7" id="KW-1185">Reference proteome</keyword>
<dbReference type="PRINTS" id="PR00811">
    <property type="entry name" value="BCTERIALGSPD"/>
</dbReference>
<keyword evidence="1" id="KW-0813">Transport</keyword>
<evidence type="ECO:0000256" key="4">
    <source>
        <dbReference type="SAM" id="MobiDB-lite"/>
    </source>
</evidence>
<dbReference type="NCBIfam" id="TIGR02519">
    <property type="entry name" value="pilus_MshL"/>
    <property type="match status" value="1"/>
</dbReference>
<reference evidence="6 7" key="1">
    <citation type="journal article" date="2019" name="Curr. Microbiol.">
        <title>Vibrio chemaguriensis sp. nov., from Sundarbans, Bay of Bengal.</title>
        <authorList>
            <person name="Ghosh A."/>
            <person name="Bhadury P."/>
        </authorList>
    </citation>
    <scope>NUCLEOTIDE SEQUENCE [LARGE SCALE GENOMIC DNA]</scope>
    <source>
        <strain evidence="6 7">Iso1</strain>
    </source>
</reference>
<dbReference type="PANTHER" id="PTHR30332:SF17">
    <property type="entry name" value="TYPE IV PILIATION SYSTEM PROTEIN DR_0774-RELATED"/>
    <property type="match status" value="1"/>
</dbReference>
<dbReference type="InterPro" id="IPR013358">
    <property type="entry name" value="Pilus_biogenesis_MshL"/>
</dbReference>
<feature type="domain" description="Secretin/TonB short N-terminal" evidence="5">
    <location>
        <begin position="93"/>
        <end position="141"/>
    </location>
</feature>
<dbReference type="InterPro" id="IPR011662">
    <property type="entry name" value="Secretin/TonB_short_N"/>
</dbReference>
<name>A0ABX1I197_9VIBR</name>
<dbReference type="InterPro" id="IPR011514">
    <property type="entry name" value="Secretin_N_2"/>
</dbReference>
<sequence>MRKLVVGITIASLMGCSMGHRDPVEVKEALNESINQANSRTLEEIPSSVEADLMPNLDSNVASEQGTSKRFRIQANAVDARSFFASLVKGTEYSVAIHPAVQGNITVNLSDVTLDEVLSVVQNMYGYDVVKSGKVIQIYPAGMRTVTIPVDYLQFKRSGRSLTSIVTGSVTSAGTSNSGGSSDSSDSSDSDNGSNNGDSSTTSTGGTRIETITESDFWPMLQQAVANLIGSGKGQSVVVTPQAGVITVRAFPDDIREVREFLGVSQERMQRQVILEAKILEVTLNDGYQQGINWSNLSASIGNSGSVVVNRPASALPPLDAIGTLLGGQTNVTISDGNFNAVLSFMSTQGDLNVLSSPRITAANNQKSVIKVGTDEYFVTELSSNAGNGENSNAVPEVELTPFFSGISLDVTPQIDNKGNVFLHVHPAVIEVSEEVKKLNLGGEFQNIQLPLAKSSIRESDSVIRAKDGDVVVIGGLMKQQNRELVSKVPFLGDVPALGHLFRNVNNVTEKTELVILLKPTVVGVNSWQKELERSRDLLQEWFPDAQ</sequence>
<dbReference type="InterPro" id="IPR004846">
    <property type="entry name" value="T2SS/T3SS_dom"/>
</dbReference>
<dbReference type="RefSeq" id="WP_074191839.1">
    <property type="nucleotide sequence ID" value="NZ_SHOE01000017.1"/>
</dbReference>
<evidence type="ECO:0000256" key="2">
    <source>
        <dbReference type="ARBA" id="ARBA00023136"/>
    </source>
</evidence>
<protein>
    <submittedName>
        <fullName evidence="6">Pilus (MSHA type) biogenesis protein MshL</fullName>
    </submittedName>
</protein>
<evidence type="ECO:0000313" key="7">
    <source>
        <dbReference type="Proteomes" id="UP000778757"/>
    </source>
</evidence>
<keyword evidence="2" id="KW-0472">Membrane</keyword>
<dbReference type="Pfam" id="PF07655">
    <property type="entry name" value="Secretin_N_2"/>
    <property type="match status" value="1"/>
</dbReference>
<proteinExistence type="predicted"/>
<dbReference type="SMART" id="SM00965">
    <property type="entry name" value="STN"/>
    <property type="match status" value="1"/>
</dbReference>
<accession>A0ABX1I197</accession>
<dbReference type="Gene3D" id="3.30.1370.130">
    <property type="match status" value="1"/>
</dbReference>
<dbReference type="Proteomes" id="UP000778757">
    <property type="component" value="Unassembled WGS sequence"/>
</dbReference>
<evidence type="ECO:0000256" key="3">
    <source>
        <dbReference type="ARBA" id="ARBA00023237"/>
    </source>
</evidence>
<organism evidence="6 7">
    <name type="scientific">Vibrio chemaguriensis</name>
    <dbReference type="NCBI Taxonomy" id="2527672"/>
    <lineage>
        <taxon>Bacteria</taxon>
        <taxon>Pseudomonadati</taxon>
        <taxon>Pseudomonadota</taxon>
        <taxon>Gammaproteobacteria</taxon>
        <taxon>Vibrionales</taxon>
        <taxon>Vibrionaceae</taxon>
        <taxon>Vibrio</taxon>
    </lineage>
</organism>
<dbReference type="Pfam" id="PF00263">
    <property type="entry name" value="Secretin"/>
    <property type="match status" value="1"/>
</dbReference>
<dbReference type="InterPro" id="IPR001775">
    <property type="entry name" value="GspD/PilQ"/>
</dbReference>
<gene>
    <name evidence="6" type="primary">mshL</name>
    <name evidence="6" type="ORF">EX191_16810</name>
</gene>
<dbReference type="EMBL" id="SHOE01000017">
    <property type="protein sequence ID" value="NKJ69413.1"/>
    <property type="molecule type" value="Genomic_DNA"/>
</dbReference>